<evidence type="ECO:0000313" key="1">
    <source>
        <dbReference type="EMBL" id="ATB51798.1"/>
    </source>
</evidence>
<dbReference type="RefSeq" id="WP_021536820.1">
    <property type="nucleotide sequence ID" value="NC_020122.1"/>
</dbReference>
<sequence>MCIDHVLTFPVPLEDASLLADYCGFEVYPTYSTNRADETPRFSVVALHRHKARLETLAVADTEKSAHAFRDMAEITAAYYLHFRR</sequence>
<geneLocation type="plasmid" evidence="1">
    <name>pCrf-36049cz</name>
</geneLocation>
<protein>
    <submittedName>
        <fullName evidence="1">Uncharacterized protein</fullName>
    </submittedName>
</protein>
<name>A0A290GDC2_CITFR</name>
<accession>A0A290GDC2</accession>
<dbReference type="AlphaFoldDB" id="A0A290GDC2"/>
<keyword evidence="1" id="KW-0614">Plasmid</keyword>
<organism evidence="1">
    <name type="scientific">Citrobacter freundii</name>
    <dbReference type="NCBI Taxonomy" id="546"/>
    <lineage>
        <taxon>Bacteria</taxon>
        <taxon>Pseudomonadati</taxon>
        <taxon>Pseudomonadota</taxon>
        <taxon>Gammaproteobacteria</taxon>
        <taxon>Enterobacterales</taxon>
        <taxon>Enterobacteriaceae</taxon>
        <taxon>Citrobacter</taxon>
        <taxon>Citrobacter freundii complex</taxon>
    </lineage>
</organism>
<dbReference type="EMBL" id="MF497781">
    <property type="protein sequence ID" value="ATB51798.1"/>
    <property type="molecule type" value="Genomic_DNA"/>
</dbReference>
<reference evidence="1" key="1">
    <citation type="submission" date="2017-07" db="EMBL/GenBank/DDBJ databases">
        <title>Molecular characterization of KPC-producing Enterobacteriaceae from a Czech hospital.</title>
        <authorList>
            <person name="Chudejova K."/>
            <person name="Papagiannitsis C.C."/>
            <person name="Hrabak J."/>
            <person name="Zemlickova H."/>
        </authorList>
    </citation>
    <scope>NUCLEOTIDE SEQUENCE</scope>
    <source>
        <strain evidence="1">Cfr-36049cz</strain>
        <plasmid evidence="1">pCrf-36049cz</plasmid>
    </source>
</reference>
<proteinExistence type="predicted"/>